<protein>
    <submittedName>
        <fullName evidence="1">(rape) hypothetical protein</fullName>
    </submittedName>
</protein>
<sequence length="121" mass="13900">MYYIIKDLFSRHWALQNNFISLEHLLPIGFPASRVIPLGPVKQRSTSPGRAIPGLDRTQYRFGVQKRQGSFSMGRESNPDSDCHHRSVLLLGLPIPDIFFTSCLKKLLLYFFMMEQNSSLL</sequence>
<dbReference type="AlphaFoldDB" id="A0A816IYT1"/>
<proteinExistence type="predicted"/>
<gene>
    <name evidence="1" type="ORF">DARMORV10_C09P06680.1</name>
</gene>
<dbReference type="Proteomes" id="UP001295469">
    <property type="component" value="Chromosome C09"/>
</dbReference>
<name>A0A816IYT1_BRANA</name>
<accession>A0A816IYT1</accession>
<organism evidence="1">
    <name type="scientific">Brassica napus</name>
    <name type="common">Rape</name>
    <dbReference type="NCBI Taxonomy" id="3708"/>
    <lineage>
        <taxon>Eukaryota</taxon>
        <taxon>Viridiplantae</taxon>
        <taxon>Streptophyta</taxon>
        <taxon>Embryophyta</taxon>
        <taxon>Tracheophyta</taxon>
        <taxon>Spermatophyta</taxon>
        <taxon>Magnoliopsida</taxon>
        <taxon>eudicotyledons</taxon>
        <taxon>Gunneridae</taxon>
        <taxon>Pentapetalae</taxon>
        <taxon>rosids</taxon>
        <taxon>malvids</taxon>
        <taxon>Brassicales</taxon>
        <taxon>Brassicaceae</taxon>
        <taxon>Brassiceae</taxon>
        <taxon>Brassica</taxon>
    </lineage>
</organism>
<reference evidence="1" key="1">
    <citation type="submission" date="2021-01" db="EMBL/GenBank/DDBJ databases">
        <authorList>
            <consortium name="Genoscope - CEA"/>
            <person name="William W."/>
        </authorList>
    </citation>
    <scope>NUCLEOTIDE SEQUENCE</scope>
</reference>
<evidence type="ECO:0000313" key="1">
    <source>
        <dbReference type="EMBL" id="CAF1716196.1"/>
    </source>
</evidence>
<dbReference type="EMBL" id="HG994373">
    <property type="protein sequence ID" value="CAF1716196.1"/>
    <property type="molecule type" value="Genomic_DNA"/>
</dbReference>